<dbReference type="InterPro" id="IPR050939">
    <property type="entry name" value="Olfactory_GPCR1"/>
</dbReference>
<dbReference type="PRINTS" id="PR00245">
    <property type="entry name" value="OLFACTORYR"/>
</dbReference>
<dbReference type="PROSITE" id="PS00237">
    <property type="entry name" value="G_PROTEIN_RECEP_F1_1"/>
    <property type="match status" value="1"/>
</dbReference>
<dbReference type="SUPFAM" id="SSF81321">
    <property type="entry name" value="Family A G protein-coupled receptor-like"/>
    <property type="match status" value="1"/>
</dbReference>
<dbReference type="GeneID" id="107106916"/>
<keyword evidence="6 14" id="KW-1133">Transmembrane helix</keyword>
<keyword evidence="16" id="KW-1185">Reference proteome</keyword>
<dbReference type="PANTHER" id="PTHR24242">
    <property type="entry name" value="G-PROTEIN COUPLED RECEPTOR"/>
    <property type="match status" value="1"/>
</dbReference>
<evidence type="ECO:0000256" key="3">
    <source>
        <dbReference type="ARBA" id="ARBA00022606"/>
    </source>
</evidence>
<keyword evidence="2 14" id="KW-1003">Cell membrane</keyword>
<evidence type="ECO:0000256" key="13">
    <source>
        <dbReference type="RuleBase" id="RU000688"/>
    </source>
</evidence>
<dbReference type="Gene3D" id="1.20.1070.10">
    <property type="entry name" value="Rhodopsin 7-helix transmembrane proteins"/>
    <property type="match status" value="1"/>
</dbReference>
<comment type="similarity">
    <text evidence="13">Belongs to the G-protein coupled receptor 1 family.</text>
</comment>
<dbReference type="InterPro" id="IPR017452">
    <property type="entry name" value="GPCR_Rhodpsn_7TM"/>
</dbReference>
<evidence type="ECO:0000256" key="2">
    <source>
        <dbReference type="ARBA" id="ARBA00022475"/>
    </source>
</evidence>
<sequence>MMQSGPVHETKVGNGTTVQEFILLGFRVGQQGRLLLLIFFMAVYALTLAENIIIITIVVQDSHLARLPMYILLSHFSWLEMCYVSATVPRMLFDLSFPYGVISFHACFLQFYNFFSLGNTECFFLSAMALDRYLAICRPLQYPKMMSQEACYKLVAACWILGFLWYAAPVFLISRLSFCGPNTIDHFVCDPGPLFALACPPLGYVPRLFNIFVSSVVLATFLFIAVSYAFVTLTLVKKSSRSNRMKGFSTVSSHLAVVTLFYGSVVAMYVEPNGEDRAETTKVVTLFYSAVTPLLNPLIYCLRNDQVKEAVSRRLQRKRMK</sequence>
<feature type="transmembrane region" description="Helical" evidence="14">
    <location>
        <begin position="34"/>
        <end position="58"/>
    </location>
</feature>
<feature type="transmembrane region" description="Helical" evidence="14">
    <location>
        <begin position="211"/>
        <end position="236"/>
    </location>
</feature>
<keyword evidence="4 13" id="KW-0812">Transmembrane</keyword>
<evidence type="ECO:0000256" key="10">
    <source>
        <dbReference type="ARBA" id="ARBA00023170"/>
    </source>
</evidence>
<feature type="transmembrane region" description="Helical" evidence="14">
    <location>
        <begin position="108"/>
        <end position="130"/>
    </location>
</feature>
<evidence type="ECO:0000256" key="4">
    <source>
        <dbReference type="ARBA" id="ARBA00022692"/>
    </source>
</evidence>
<keyword evidence="5 14" id="KW-0552">Olfaction</keyword>
<dbReference type="PRINTS" id="PR00237">
    <property type="entry name" value="GPCRRHODOPSN"/>
</dbReference>
<keyword evidence="10 13" id="KW-0675">Receptor</keyword>
<dbReference type="RefSeq" id="XP_015262616.1">
    <property type="nucleotide sequence ID" value="XM_015407130.1"/>
</dbReference>
<evidence type="ECO:0000256" key="6">
    <source>
        <dbReference type="ARBA" id="ARBA00022989"/>
    </source>
</evidence>
<keyword evidence="8 14" id="KW-0472">Membrane</keyword>
<protein>
    <recommendedName>
        <fullName evidence="14">Olfactory receptor</fullName>
    </recommendedName>
</protein>
<comment type="subcellular location">
    <subcellularLocation>
        <location evidence="1 14">Cell membrane</location>
        <topology evidence="1 14">Multi-pass membrane protein</topology>
    </subcellularLocation>
</comment>
<feature type="transmembrane region" description="Helical" evidence="14">
    <location>
        <begin position="150"/>
        <end position="168"/>
    </location>
</feature>
<evidence type="ECO:0000256" key="5">
    <source>
        <dbReference type="ARBA" id="ARBA00022725"/>
    </source>
</evidence>
<keyword evidence="7 13" id="KW-0297">G-protein coupled receptor</keyword>
<dbReference type="InterPro" id="IPR000276">
    <property type="entry name" value="GPCR_Rhodpsn"/>
</dbReference>
<dbReference type="InterPro" id="IPR000725">
    <property type="entry name" value="Olfact_rcpt"/>
</dbReference>
<evidence type="ECO:0000259" key="15">
    <source>
        <dbReference type="PROSITE" id="PS50262"/>
    </source>
</evidence>
<evidence type="ECO:0000256" key="1">
    <source>
        <dbReference type="ARBA" id="ARBA00004651"/>
    </source>
</evidence>
<dbReference type="Proteomes" id="UP000694871">
    <property type="component" value="Unplaced"/>
</dbReference>
<evidence type="ECO:0000256" key="14">
    <source>
        <dbReference type="RuleBase" id="RU363047"/>
    </source>
</evidence>
<dbReference type="PROSITE" id="PS50262">
    <property type="entry name" value="G_PROTEIN_RECEP_F1_2"/>
    <property type="match status" value="1"/>
</dbReference>
<evidence type="ECO:0000256" key="11">
    <source>
        <dbReference type="ARBA" id="ARBA00023180"/>
    </source>
</evidence>
<feature type="domain" description="G-protein coupled receptors family 1 profile" evidence="15">
    <location>
        <begin position="50"/>
        <end position="300"/>
    </location>
</feature>
<evidence type="ECO:0000256" key="7">
    <source>
        <dbReference type="ARBA" id="ARBA00023040"/>
    </source>
</evidence>
<proteinExistence type="inferred from homology"/>
<organism evidence="16 17">
    <name type="scientific">Gekko japonicus</name>
    <name type="common">Schlegel's Japanese gecko</name>
    <dbReference type="NCBI Taxonomy" id="146911"/>
    <lineage>
        <taxon>Eukaryota</taxon>
        <taxon>Metazoa</taxon>
        <taxon>Chordata</taxon>
        <taxon>Craniata</taxon>
        <taxon>Vertebrata</taxon>
        <taxon>Euteleostomi</taxon>
        <taxon>Lepidosauria</taxon>
        <taxon>Squamata</taxon>
        <taxon>Bifurcata</taxon>
        <taxon>Gekkota</taxon>
        <taxon>Gekkonidae</taxon>
        <taxon>Gekkoninae</taxon>
        <taxon>Gekko</taxon>
    </lineage>
</organism>
<evidence type="ECO:0000313" key="17">
    <source>
        <dbReference type="RefSeq" id="XP_015262616.1"/>
    </source>
</evidence>
<keyword evidence="3 14" id="KW-0716">Sensory transduction</keyword>
<feature type="transmembrane region" description="Helical" evidence="14">
    <location>
        <begin position="282"/>
        <end position="302"/>
    </location>
</feature>
<keyword evidence="12 13" id="KW-0807">Transducer</keyword>
<dbReference type="Pfam" id="PF13853">
    <property type="entry name" value="7tm_4"/>
    <property type="match status" value="1"/>
</dbReference>
<feature type="transmembrane region" description="Helical" evidence="14">
    <location>
        <begin position="248"/>
        <end position="270"/>
    </location>
</feature>
<accession>A0ABM1JMC9</accession>
<evidence type="ECO:0000256" key="12">
    <source>
        <dbReference type="ARBA" id="ARBA00023224"/>
    </source>
</evidence>
<keyword evidence="11" id="KW-0325">Glycoprotein</keyword>
<evidence type="ECO:0000256" key="8">
    <source>
        <dbReference type="ARBA" id="ARBA00023136"/>
    </source>
</evidence>
<reference evidence="17" key="1">
    <citation type="submission" date="2025-08" db="UniProtKB">
        <authorList>
            <consortium name="RefSeq"/>
        </authorList>
    </citation>
    <scope>IDENTIFICATION</scope>
</reference>
<feature type="transmembrane region" description="Helical" evidence="14">
    <location>
        <begin position="70"/>
        <end position="88"/>
    </location>
</feature>
<evidence type="ECO:0000313" key="16">
    <source>
        <dbReference type="Proteomes" id="UP000694871"/>
    </source>
</evidence>
<evidence type="ECO:0000256" key="9">
    <source>
        <dbReference type="ARBA" id="ARBA00023157"/>
    </source>
</evidence>
<keyword evidence="9" id="KW-1015">Disulfide bond</keyword>
<gene>
    <name evidence="17" type="primary">LOC107106916</name>
</gene>
<name>A0ABM1JMC9_GEKJA</name>
<dbReference type="PANTHER" id="PTHR24242:SF227">
    <property type="entry name" value="OLFACTORY RECEPTOR"/>
    <property type="match status" value="1"/>
</dbReference>